<dbReference type="AlphaFoldDB" id="A0A7L5DY25"/>
<proteinExistence type="predicted"/>
<dbReference type="Proteomes" id="UP000503278">
    <property type="component" value="Chromosome"/>
</dbReference>
<reference evidence="1 2" key="1">
    <citation type="submission" date="2020-04" db="EMBL/GenBank/DDBJ databases">
        <title>Genome sequencing of novel species.</title>
        <authorList>
            <person name="Heo J."/>
            <person name="Kim S.-J."/>
            <person name="Kim J.-S."/>
            <person name="Hong S.-B."/>
            <person name="Kwon S.-W."/>
        </authorList>
    </citation>
    <scope>NUCLEOTIDE SEQUENCE [LARGE SCALE GENOMIC DNA]</scope>
    <source>
        <strain evidence="1 2">F39-2</strain>
    </source>
</reference>
<dbReference type="KEGG" id="mrob:HH214_09100"/>
<dbReference type="EMBL" id="CP051682">
    <property type="protein sequence ID" value="QJD96022.1"/>
    <property type="molecule type" value="Genomic_DNA"/>
</dbReference>
<gene>
    <name evidence="1" type="ORF">HH214_09100</name>
</gene>
<organism evidence="1 2">
    <name type="scientific">Mucilaginibacter robiniae</name>
    <dbReference type="NCBI Taxonomy" id="2728022"/>
    <lineage>
        <taxon>Bacteria</taxon>
        <taxon>Pseudomonadati</taxon>
        <taxon>Bacteroidota</taxon>
        <taxon>Sphingobacteriia</taxon>
        <taxon>Sphingobacteriales</taxon>
        <taxon>Sphingobacteriaceae</taxon>
        <taxon>Mucilaginibacter</taxon>
    </lineage>
</organism>
<sequence length="61" mass="6492">MDLVTHNSLYGTSDYPVIETGLQQAFPYLSGDFGANPVNGKSSFIGKPDCNHAVFGLCSLP</sequence>
<name>A0A7L5DY25_9SPHI</name>
<accession>A0A7L5DY25</accession>
<evidence type="ECO:0000313" key="1">
    <source>
        <dbReference type="EMBL" id="QJD96022.1"/>
    </source>
</evidence>
<keyword evidence="2" id="KW-1185">Reference proteome</keyword>
<protein>
    <submittedName>
        <fullName evidence="1">Uncharacterized protein</fullName>
    </submittedName>
</protein>
<dbReference type="RefSeq" id="WP_169607071.1">
    <property type="nucleotide sequence ID" value="NZ_CP051682.1"/>
</dbReference>
<evidence type="ECO:0000313" key="2">
    <source>
        <dbReference type="Proteomes" id="UP000503278"/>
    </source>
</evidence>